<evidence type="ECO:0000313" key="2">
    <source>
        <dbReference type="Proteomes" id="UP000533306"/>
    </source>
</evidence>
<comment type="caution">
    <text evidence="1">The sequence shown here is derived from an EMBL/GenBank/DDBJ whole genome shotgun (WGS) entry which is preliminary data.</text>
</comment>
<protein>
    <submittedName>
        <fullName evidence="1">Uncharacterized protein</fullName>
    </submittedName>
</protein>
<accession>A0A7W9S4Q0</accession>
<gene>
    <name evidence="1" type="ORF">HNR59_002619</name>
</gene>
<dbReference type="EMBL" id="JACHEU010000001">
    <property type="protein sequence ID" value="MBB6013274.1"/>
    <property type="molecule type" value="Genomic_DNA"/>
</dbReference>
<name>A0A7W9S4Q0_9HYPH</name>
<dbReference type="RefSeq" id="WP_183831626.1">
    <property type="nucleotide sequence ID" value="NZ_JACHEU010000001.1"/>
</dbReference>
<dbReference type="AlphaFoldDB" id="A0A7W9S4Q0"/>
<sequence>MAATIYQEDRECDRRLSQYFNSTKAQWAEIVKAMVAARGSCTSHNPKASPGFLAWDAGITRMRQIFCREGWEAGDDNGVELIVNRDFRRKVTVMNADKGVCDATRSPRNRTEKGPAAEKITDLNSQLDLFRREHPREVRPHAYDLWQLCVFDDGKEVRAELSRPIEFKGGFYIGYSERIWILRPGEWERIVIEAPSDDSGQDFDITVRRK</sequence>
<dbReference type="Proteomes" id="UP000533306">
    <property type="component" value="Unassembled WGS sequence"/>
</dbReference>
<evidence type="ECO:0000313" key="1">
    <source>
        <dbReference type="EMBL" id="MBB6013274.1"/>
    </source>
</evidence>
<organism evidence="1 2">
    <name type="scientific">Aquamicrobium lusatiense</name>
    <dbReference type="NCBI Taxonomy" id="89772"/>
    <lineage>
        <taxon>Bacteria</taxon>
        <taxon>Pseudomonadati</taxon>
        <taxon>Pseudomonadota</taxon>
        <taxon>Alphaproteobacteria</taxon>
        <taxon>Hyphomicrobiales</taxon>
        <taxon>Phyllobacteriaceae</taxon>
        <taxon>Aquamicrobium</taxon>
    </lineage>
</organism>
<keyword evidence="2" id="KW-1185">Reference proteome</keyword>
<reference evidence="1 2" key="1">
    <citation type="submission" date="2020-08" db="EMBL/GenBank/DDBJ databases">
        <title>Genomic Encyclopedia of Type Strains, Phase IV (KMG-IV): sequencing the most valuable type-strain genomes for metagenomic binning, comparative biology and taxonomic classification.</title>
        <authorList>
            <person name="Goeker M."/>
        </authorList>
    </citation>
    <scope>NUCLEOTIDE SEQUENCE [LARGE SCALE GENOMIC DNA]</scope>
    <source>
        <strain evidence="1 2">DSM 11099</strain>
    </source>
</reference>
<proteinExistence type="predicted"/>